<name>A0A1C6RVE8_9ACTN</name>
<proteinExistence type="predicted"/>
<dbReference type="InterPro" id="IPR016181">
    <property type="entry name" value="Acyl_CoA_acyltransferase"/>
</dbReference>
<accession>A0A1C6RVE8</accession>
<dbReference type="AlphaFoldDB" id="A0A1C6RVE8"/>
<dbReference type="Proteomes" id="UP000199413">
    <property type="component" value="Unassembled WGS sequence"/>
</dbReference>
<reference evidence="3" key="1">
    <citation type="submission" date="2016-06" db="EMBL/GenBank/DDBJ databases">
        <authorList>
            <person name="Varghese N."/>
            <person name="Submissions Spin"/>
        </authorList>
    </citation>
    <scope>NUCLEOTIDE SEQUENCE [LARGE SCALE GENOMIC DNA]</scope>
    <source>
        <strain evidence="3">DSM 45431</strain>
    </source>
</reference>
<dbReference type="EMBL" id="FMHV01000002">
    <property type="protein sequence ID" value="SCL21104.1"/>
    <property type="molecule type" value="Genomic_DNA"/>
</dbReference>
<dbReference type="Gene3D" id="3.40.630.30">
    <property type="match status" value="1"/>
</dbReference>
<gene>
    <name evidence="2" type="ORF">GA0070624_2225</name>
</gene>
<evidence type="ECO:0008006" key="4">
    <source>
        <dbReference type="Google" id="ProtNLM"/>
    </source>
</evidence>
<sequence>MSVDHQAPGFSVKPTLTGGRVVLRPFVDDDLAAFEVALADPEVARLTGSPPDGGFDTERLRAWYGSRGRHRHVDPRPGVGGAPRPPAGCPDAVIEMLLRGLWAG</sequence>
<keyword evidence="3" id="KW-1185">Reference proteome</keyword>
<evidence type="ECO:0000256" key="1">
    <source>
        <dbReference type="SAM" id="MobiDB-lite"/>
    </source>
</evidence>
<feature type="region of interest" description="Disordered" evidence="1">
    <location>
        <begin position="66"/>
        <end position="87"/>
    </location>
</feature>
<protein>
    <recommendedName>
        <fullName evidence="4">Acetyltransferase (GNAT) domain-containing protein</fullName>
    </recommendedName>
</protein>
<dbReference type="RefSeq" id="WP_245718744.1">
    <property type="nucleotide sequence ID" value="NZ_FMHV01000002.1"/>
</dbReference>
<dbReference type="SUPFAM" id="SSF55729">
    <property type="entry name" value="Acyl-CoA N-acyltransferases (Nat)"/>
    <property type="match status" value="1"/>
</dbReference>
<evidence type="ECO:0000313" key="3">
    <source>
        <dbReference type="Proteomes" id="UP000199413"/>
    </source>
</evidence>
<dbReference type="STRING" id="568872.GA0070624_2225"/>
<organism evidence="2 3">
    <name type="scientific">Micromonospora rhizosphaerae</name>
    <dbReference type="NCBI Taxonomy" id="568872"/>
    <lineage>
        <taxon>Bacteria</taxon>
        <taxon>Bacillati</taxon>
        <taxon>Actinomycetota</taxon>
        <taxon>Actinomycetes</taxon>
        <taxon>Micromonosporales</taxon>
        <taxon>Micromonosporaceae</taxon>
        <taxon>Micromonospora</taxon>
    </lineage>
</organism>
<evidence type="ECO:0000313" key="2">
    <source>
        <dbReference type="EMBL" id="SCL21104.1"/>
    </source>
</evidence>